<keyword evidence="3" id="KW-0479">Metal-binding</keyword>
<dbReference type="EMBL" id="AMEZ01000065">
    <property type="protein sequence ID" value="EKY25689.1"/>
    <property type="molecule type" value="Genomic_DNA"/>
</dbReference>
<gene>
    <name evidence="8" type="ORF">HMPREF0216_02410</name>
</gene>
<keyword evidence="2" id="KW-0949">S-adenosyl-L-methionine</keyword>
<comment type="similarity">
    <text evidence="6">Belongs to the radical SAM superfamily. Anaerobic sulfatase-maturating enzyme family.</text>
</comment>
<dbReference type="SFLD" id="SFLDS00029">
    <property type="entry name" value="Radical_SAM"/>
    <property type="match status" value="1"/>
</dbReference>
<dbReference type="SFLD" id="SFLDG01072">
    <property type="entry name" value="dehydrogenase_like"/>
    <property type="match status" value="1"/>
</dbReference>
<dbReference type="Gene3D" id="3.20.20.70">
    <property type="entry name" value="Aldolase class I"/>
    <property type="match status" value="1"/>
</dbReference>
<dbReference type="NCBIfam" id="TIGR03942">
    <property type="entry name" value="sulfatase_rSAM"/>
    <property type="match status" value="1"/>
</dbReference>
<dbReference type="InterPro" id="IPR007197">
    <property type="entry name" value="rSAM"/>
</dbReference>
<evidence type="ECO:0000256" key="2">
    <source>
        <dbReference type="ARBA" id="ARBA00022691"/>
    </source>
</evidence>
<dbReference type="NCBIfam" id="NF010321">
    <property type="entry name" value="PRK13758.1"/>
    <property type="match status" value="1"/>
</dbReference>
<accession>L1QCI6</accession>
<evidence type="ECO:0000256" key="6">
    <source>
        <dbReference type="ARBA" id="ARBA00023601"/>
    </source>
</evidence>
<dbReference type="PATRIC" id="fig|545697.3.peg.2373"/>
<dbReference type="SFLD" id="SFLDG01386">
    <property type="entry name" value="main_SPASM_domain-containing"/>
    <property type="match status" value="1"/>
</dbReference>
<evidence type="ECO:0000313" key="9">
    <source>
        <dbReference type="Proteomes" id="UP000010420"/>
    </source>
</evidence>
<protein>
    <submittedName>
        <fullName evidence="8">Anaerobic sulfatase maturase</fullName>
    </submittedName>
</protein>
<dbReference type="AlphaFoldDB" id="L1QCI6"/>
<proteinExistence type="inferred from homology"/>
<evidence type="ECO:0000256" key="5">
    <source>
        <dbReference type="ARBA" id="ARBA00023014"/>
    </source>
</evidence>
<dbReference type="InterPro" id="IPR013785">
    <property type="entry name" value="Aldolase_TIM"/>
</dbReference>
<keyword evidence="5" id="KW-0411">Iron-sulfur</keyword>
<dbReference type="NCBIfam" id="TIGR04085">
    <property type="entry name" value="rSAM_more_4Fe4S"/>
    <property type="match status" value="1"/>
</dbReference>
<dbReference type="Pfam" id="PF13186">
    <property type="entry name" value="SPASM"/>
    <property type="match status" value="1"/>
</dbReference>
<dbReference type="InterPro" id="IPR034485">
    <property type="entry name" value="Anaerobic_Cys-type_sulfatase-m"/>
</dbReference>
<dbReference type="OrthoDB" id="9808591at2"/>
<dbReference type="STRING" id="545697.HMPREF0216_02410"/>
<dbReference type="SFLD" id="SFLDG01384">
    <property type="entry name" value="thioether_bond_formation_requi"/>
    <property type="match status" value="1"/>
</dbReference>
<evidence type="ECO:0000256" key="3">
    <source>
        <dbReference type="ARBA" id="ARBA00022723"/>
    </source>
</evidence>
<evidence type="ECO:0000256" key="1">
    <source>
        <dbReference type="ARBA" id="ARBA00001966"/>
    </source>
</evidence>
<dbReference type="PANTHER" id="PTHR43273">
    <property type="entry name" value="ANAEROBIC SULFATASE-MATURATING ENZYME HOMOLOG ASLB-RELATED"/>
    <property type="match status" value="1"/>
</dbReference>
<name>L1QCI6_9CLOT</name>
<sequence>MPPINLLIKPASGNCNLRCKYCFYKDVAKNREKESYGFMSEETLSKVLEKSLAYAERECVIAYQGGEPTLIGLDFFKKSLEYEKLHNINNVKIVHAIQTNGYTLNKEWVKFFKENNFLVGISLDGNKATHDEYRKNLKEEGTFYRVLEGINLLKKYEVDFNILTVVNSKTVNEIEKIYKFYRKNNLNFMQFIPCLDKLNKNPGEDVYSITPKEYGDFLNKLFDLWFEDFKKGNEPYIRTFDNYLAIILGYLPEACEHRGICNKQYIIESDGEVYPCDFYVLDKYKLGNLNFNSINEIDNKRMDIKFIEHSMIETKQCKSCNYFKLCRGGCKRNRMEFNNSGNYINYFCQSYKMFFEYSLDRLISVANFIKYNKN</sequence>
<dbReference type="Pfam" id="PF04055">
    <property type="entry name" value="Radical_SAM"/>
    <property type="match status" value="1"/>
</dbReference>
<dbReference type="eggNOG" id="COG0641">
    <property type="taxonomic scope" value="Bacteria"/>
</dbReference>
<dbReference type="Proteomes" id="UP000010420">
    <property type="component" value="Unassembled WGS sequence"/>
</dbReference>
<dbReference type="GO" id="GO:0016491">
    <property type="term" value="F:oxidoreductase activity"/>
    <property type="evidence" value="ECO:0007669"/>
    <property type="project" value="InterPro"/>
</dbReference>
<dbReference type="InterPro" id="IPR058240">
    <property type="entry name" value="rSAM_sf"/>
</dbReference>
<dbReference type="HOGENOM" id="CLU_009273_10_0_9"/>
<dbReference type="CDD" id="cd01335">
    <property type="entry name" value="Radical_SAM"/>
    <property type="match status" value="1"/>
</dbReference>
<evidence type="ECO:0000313" key="8">
    <source>
        <dbReference type="EMBL" id="EKY25689.1"/>
    </source>
</evidence>
<keyword evidence="4" id="KW-0408">Iron</keyword>
<dbReference type="RefSeq" id="WP_005214242.1">
    <property type="nucleotide sequence ID" value="NZ_KB291656.1"/>
</dbReference>
<dbReference type="GO" id="GO:0046872">
    <property type="term" value="F:metal ion binding"/>
    <property type="evidence" value="ECO:0007669"/>
    <property type="project" value="UniProtKB-KW"/>
</dbReference>
<organism evidence="8 9">
    <name type="scientific">Clostridium celatum DSM 1785</name>
    <dbReference type="NCBI Taxonomy" id="545697"/>
    <lineage>
        <taxon>Bacteria</taxon>
        <taxon>Bacillati</taxon>
        <taxon>Bacillota</taxon>
        <taxon>Clostridia</taxon>
        <taxon>Eubacteriales</taxon>
        <taxon>Clostridiaceae</taxon>
        <taxon>Clostridium</taxon>
    </lineage>
</organism>
<dbReference type="InterPro" id="IPR023867">
    <property type="entry name" value="Sulphatase_maturase_rSAM"/>
</dbReference>
<dbReference type="PROSITE" id="PS51918">
    <property type="entry name" value="RADICAL_SAM"/>
    <property type="match status" value="1"/>
</dbReference>
<dbReference type="InterPro" id="IPR023885">
    <property type="entry name" value="4Fe4S-binding_SPASM_dom"/>
</dbReference>
<keyword evidence="9" id="KW-1185">Reference proteome</keyword>
<dbReference type="GO" id="GO:0051536">
    <property type="term" value="F:iron-sulfur cluster binding"/>
    <property type="evidence" value="ECO:0007669"/>
    <property type="project" value="UniProtKB-KW"/>
</dbReference>
<evidence type="ECO:0000259" key="7">
    <source>
        <dbReference type="PROSITE" id="PS51918"/>
    </source>
</evidence>
<evidence type="ECO:0000256" key="4">
    <source>
        <dbReference type="ARBA" id="ARBA00023004"/>
    </source>
</evidence>
<feature type="domain" description="Radical SAM core" evidence="7">
    <location>
        <begin position="1"/>
        <end position="227"/>
    </location>
</feature>
<dbReference type="SUPFAM" id="SSF102114">
    <property type="entry name" value="Radical SAM enzymes"/>
    <property type="match status" value="1"/>
</dbReference>
<comment type="cofactor">
    <cofactor evidence="1">
        <name>[4Fe-4S] cluster</name>
        <dbReference type="ChEBI" id="CHEBI:49883"/>
    </cofactor>
</comment>
<reference evidence="8 9" key="1">
    <citation type="submission" date="2012-05" db="EMBL/GenBank/DDBJ databases">
        <authorList>
            <person name="Weinstock G."/>
            <person name="Sodergren E."/>
            <person name="Lobos E.A."/>
            <person name="Fulton L."/>
            <person name="Fulton R."/>
            <person name="Courtney L."/>
            <person name="Fronick C."/>
            <person name="O'Laughlin M."/>
            <person name="Godfrey J."/>
            <person name="Wilson R.M."/>
            <person name="Miner T."/>
            <person name="Farmer C."/>
            <person name="Delehaunty K."/>
            <person name="Cordes M."/>
            <person name="Minx P."/>
            <person name="Tomlinson C."/>
            <person name="Chen J."/>
            <person name="Wollam A."/>
            <person name="Pepin K.H."/>
            <person name="Bhonagiri V."/>
            <person name="Zhang X."/>
            <person name="Suruliraj S."/>
            <person name="Warren W."/>
            <person name="Mitreva M."/>
            <person name="Mardis E.R."/>
            <person name="Wilson R.K."/>
        </authorList>
    </citation>
    <scope>NUCLEOTIDE SEQUENCE [LARGE SCALE GENOMIC DNA]</scope>
    <source>
        <strain evidence="8 9">DSM 1785</strain>
    </source>
</reference>
<comment type="caution">
    <text evidence="8">The sequence shown here is derived from an EMBL/GenBank/DDBJ whole genome shotgun (WGS) entry which is preliminary data.</text>
</comment>
<dbReference type="PANTHER" id="PTHR43273:SF3">
    <property type="entry name" value="ANAEROBIC SULFATASE-MATURATING ENZYME HOMOLOG ASLB-RELATED"/>
    <property type="match status" value="1"/>
</dbReference>
<dbReference type="SFLD" id="SFLDG01067">
    <property type="entry name" value="SPASM/twitch_domain_containing"/>
    <property type="match status" value="1"/>
</dbReference>
<dbReference type="SFLD" id="SFLDF00289">
    <property type="entry name" value="anaerobic_Cys-type_sulfatase-m"/>
    <property type="match status" value="1"/>
</dbReference>